<organism evidence="2">
    <name type="scientific">Anguilla anguilla</name>
    <name type="common">European freshwater eel</name>
    <name type="synonym">Muraena anguilla</name>
    <dbReference type="NCBI Taxonomy" id="7936"/>
    <lineage>
        <taxon>Eukaryota</taxon>
        <taxon>Metazoa</taxon>
        <taxon>Chordata</taxon>
        <taxon>Craniata</taxon>
        <taxon>Vertebrata</taxon>
        <taxon>Euteleostomi</taxon>
        <taxon>Actinopterygii</taxon>
        <taxon>Neopterygii</taxon>
        <taxon>Teleostei</taxon>
        <taxon>Anguilliformes</taxon>
        <taxon>Anguillidae</taxon>
        <taxon>Anguilla</taxon>
    </lineage>
</organism>
<dbReference type="AlphaFoldDB" id="A0A0E9TLX9"/>
<proteinExistence type="predicted"/>
<protein>
    <submittedName>
        <fullName evidence="2">Uncharacterized protein</fullName>
    </submittedName>
</protein>
<keyword evidence="1" id="KW-0472">Membrane</keyword>
<evidence type="ECO:0000313" key="2">
    <source>
        <dbReference type="EMBL" id="JAH53850.1"/>
    </source>
</evidence>
<reference evidence="2" key="1">
    <citation type="submission" date="2014-11" db="EMBL/GenBank/DDBJ databases">
        <authorList>
            <person name="Amaro Gonzalez C."/>
        </authorList>
    </citation>
    <scope>NUCLEOTIDE SEQUENCE</scope>
</reference>
<name>A0A0E9TLX9_ANGAN</name>
<sequence length="46" mass="5477">MYATKCVERQYKMYALTDLSKIRFLFNCLNGVQLILFDSIILCWPL</sequence>
<keyword evidence="1" id="KW-0812">Transmembrane</keyword>
<reference evidence="2" key="2">
    <citation type="journal article" date="2015" name="Fish Shellfish Immunol.">
        <title>Early steps in the European eel (Anguilla anguilla)-Vibrio vulnificus interaction in the gills: Role of the RtxA13 toxin.</title>
        <authorList>
            <person name="Callol A."/>
            <person name="Pajuelo D."/>
            <person name="Ebbesson L."/>
            <person name="Teles M."/>
            <person name="MacKenzie S."/>
            <person name="Amaro C."/>
        </authorList>
    </citation>
    <scope>NUCLEOTIDE SEQUENCE</scope>
</reference>
<feature type="transmembrane region" description="Helical" evidence="1">
    <location>
        <begin position="24"/>
        <end position="44"/>
    </location>
</feature>
<dbReference type="EMBL" id="GBXM01054727">
    <property type="protein sequence ID" value="JAH53850.1"/>
    <property type="molecule type" value="Transcribed_RNA"/>
</dbReference>
<accession>A0A0E9TLX9</accession>
<evidence type="ECO:0000256" key="1">
    <source>
        <dbReference type="SAM" id="Phobius"/>
    </source>
</evidence>
<keyword evidence="1" id="KW-1133">Transmembrane helix</keyword>